<dbReference type="KEGG" id="tca:660925"/>
<sequence length="187" mass="21339">MSTNDVFLSKTLSWLLRHSAATEGLSLTPEGFAPVSEVLNHRQLRGKFTVEDIQRIVESNNKQRFFLRQNGAILEIRANQGHSMQVTELELASYLNDPNVDVVHGTFFRNLDAIKRIGLSRMSRNHIHFTRDLALIRKNVQVLIYIDVAKALSDGIKFYMSSNGVILSPGNEKGILEPKYFWKIVKR</sequence>
<protein>
    <recommendedName>
        <fullName evidence="3">2'-phosphotransferase</fullName>
        <ecNumber evidence="3">2.7.1.160</ecNumber>
    </recommendedName>
</protein>
<dbReference type="InterPro" id="IPR042081">
    <property type="entry name" value="RNA_2'-PTrans_C"/>
</dbReference>
<dbReference type="eggNOG" id="KOG2278">
    <property type="taxonomic scope" value="Eukaryota"/>
</dbReference>
<dbReference type="OrthoDB" id="419694at2759"/>
<keyword evidence="4" id="KW-0808">Transferase</keyword>
<accession>D2A1V5</accession>
<keyword evidence="8" id="KW-1185">Reference proteome</keyword>
<dbReference type="EMBL" id="KQ971338">
    <property type="protein sequence ID" value="EFA02080.1"/>
    <property type="molecule type" value="Genomic_DNA"/>
</dbReference>
<proteinExistence type="inferred from homology"/>
<comment type="catalytic activity">
    <reaction evidence="6">
        <text>2'-phospho-[ligated tRNA] + NAD(+) = mature tRNA + ADP-alpha-D-ribose 1'',2''-cyclic phosphate + nicotinamide</text>
        <dbReference type="Rhea" id="RHEA:23324"/>
        <dbReference type="Rhea" id="RHEA-COMP:11106"/>
        <dbReference type="Rhea" id="RHEA-COMP:11107"/>
        <dbReference type="ChEBI" id="CHEBI:17154"/>
        <dbReference type="ChEBI" id="CHEBI:57540"/>
        <dbReference type="ChEBI" id="CHEBI:76596"/>
        <dbReference type="ChEBI" id="CHEBI:82883"/>
        <dbReference type="ChEBI" id="CHEBI:85027"/>
        <dbReference type="EC" id="2.7.1.160"/>
    </reaction>
</comment>
<dbReference type="GO" id="GO:0000215">
    <property type="term" value="F:tRNA 2'-phosphotransferase activity"/>
    <property type="evidence" value="ECO:0000318"/>
    <property type="project" value="GO_Central"/>
</dbReference>
<dbReference type="AlphaFoldDB" id="D2A1V5"/>
<reference evidence="7 8" key="2">
    <citation type="journal article" date="2010" name="Nucleic Acids Res.">
        <title>BeetleBase in 2010: revisions to provide comprehensive genomic information for Tribolium castaneum.</title>
        <authorList>
            <person name="Kim H.S."/>
            <person name="Murphy T."/>
            <person name="Xia J."/>
            <person name="Caragea D."/>
            <person name="Park Y."/>
            <person name="Beeman R.W."/>
            <person name="Lorenzen M.D."/>
            <person name="Butcher S."/>
            <person name="Manak J.R."/>
            <person name="Brown S.J."/>
        </authorList>
    </citation>
    <scope>GENOME REANNOTATION</scope>
    <source>
        <strain evidence="7 8">Georgia GA2</strain>
    </source>
</reference>
<dbReference type="HOGENOM" id="CLU_052998_1_1_1"/>
<evidence type="ECO:0000313" key="7">
    <source>
        <dbReference type="EMBL" id="EFA02080.1"/>
    </source>
</evidence>
<dbReference type="OMA" id="RHGASQM"/>
<evidence type="ECO:0000256" key="2">
    <source>
        <dbReference type="ARBA" id="ARBA00009836"/>
    </source>
</evidence>
<dbReference type="InterPro" id="IPR002745">
    <property type="entry name" value="Ptrans_KptA/Tpt1"/>
</dbReference>
<gene>
    <name evidence="7" type="primary">GLEAN_07715</name>
    <name evidence="7" type="ORF">TcasGA2_TC007715</name>
</gene>
<comment type="function">
    <text evidence="1">Catalyzes the last step of tRNA splicing, the transfer of the splice junction 2'-phosphate from ligated tRNA to NAD to produce ADP-ribose 1''-2'' cyclic phosphate.</text>
</comment>
<dbReference type="STRING" id="7070.D2A1V5"/>
<dbReference type="InParanoid" id="D2A1V5"/>
<evidence type="ECO:0000256" key="4">
    <source>
        <dbReference type="ARBA" id="ARBA00022679"/>
    </source>
</evidence>
<dbReference type="PANTHER" id="PTHR12684:SF2">
    <property type="entry name" value="TRNA 2'-PHOSPHOTRANSFERASE 1"/>
    <property type="match status" value="1"/>
</dbReference>
<comment type="similarity">
    <text evidence="2">Belongs to the KptA/TPT1 family.</text>
</comment>
<dbReference type="Pfam" id="PF01885">
    <property type="entry name" value="PTS_2-RNA"/>
    <property type="match status" value="1"/>
</dbReference>
<evidence type="ECO:0000313" key="8">
    <source>
        <dbReference type="Proteomes" id="UP000007266"/>
    </source>
</evidence>
<organism evidence="7 8">
    <name type="scientific">Tribolium castaneum</name>
    <name type="common">Red flour beetle</name>
    <dbReference type="NCBI Taxonomy" id="7070"/>
    <lineage>
        <taxon>Eukaryota</taxon>
        <taxon>Metazoa</taxon>
        <taxon>Ecdysozoa</taxon>
        <taxon>Arthropoda</taxon>
        <taxon>Hexapoda</taxon>
        <taxon>Insecta</taxon>
        <taxon>Pterygota</taxon>
        <taxon>Neoptera</taxon>
        <taxon>Endopterygota</taxon>
        <taxon>Coleoptera</taxon>
        <taxon>Polyphaga</taxon>
        <taxon>Cucujiformia</taxon>
        <taxon>Tenebrionidae</taxon>
        <taxon>Tenebrionidae incertae sedis</taxon>
        <taxon>Tribolium</taxon>
    </lineage>
</organism>
<dbReference type="PANTHER" id="PTHR12684">
    <property type="entry name" value="PUTATIVE PHOSPHOTRANSFERASE"/>
    <property type="match status" value="1"/>
</dbReference>
<dbReference type="FunCoup" id="D2A1V5">
    <property type="interactions" value="184"/>
</dbReference>
<evidence type="ECO:0000256" key="6">
    <source>
        <dbReference type="ARBA" id="ARBA00047949"/>
    </source>
</evidence>
<evidence type="ECO:0000256" key="5">
    <source>
        <dbReference type="ARBA" id="ARBA00023027"/>
    </source>
</evidence>
<evidence type="ECO:0000256" key="3">
    <source>
        <dbReference type="ARBA" id="ARBA00012007"/>
    </source>
</evidence>
<dbReference type="PhylomeDB" id="D2A1V5"/>
<dbReference type="Proteomes" id="UP000007266">
    <property type="component" value="Linkage group 4"/>
</dbReference>
<name>D2A1V5_TRICA</name>
<dbReference type="Gene3D" id="3.20.170.30">
    <property type="match status" value="1"/>
</dbReference>
<dbReference type="EC" id="2.7.1.160" evidence="3"/>
<evidence type="ECO:0000256" key="1">
    <source>
        <dbReference type="ARBA" id="ARBA00003343"/>
    </source>
</evidence>
<keyword evidence="5" id="KW-0520">NAD</keyword>
<dbReference type="SUPFAM" id="SSF56399">
    <property type="entry name" value="ADP-ribosylation"/>
    <property type="match status" value="1"/>
</dbReference>
<dbReference type="Gene3D" id="1.10.10.970">
    <property type="entry name" value="RNA 2'-phosphotransferase, Tpt1/KptA family, N-terminal domain"/>
    <property type="match status" value="1"/>
</dbReference>
<dbReference type="InterPro" id="IPR042080">
    <property type="entry name" value="RNA_2'-PTrans_N"/>
</dbReference>
<dbReference type="GO" id="GO:0006388">
    <property type="term" value="P:tRNA splicing, via endonucleolytic cleavage and ligation"/>
    <property type="evidence" value="ECO:0000318"/>
    <property type="project" value="GO_Central"/>
</dbReference>
<reference evidence="7 8" key="1">
    <citation type="journal article" date="2008" name="Nature">
        <title>The genome of the model beetle and pest Tribolium castaneum.</title>
        <authorList>
            <consortium name="Tribolium Genome Sequencing Consortium"/>
            <person name="Richards S."/>
            <person name="Gibbs R.A."/>
            <person name="Weinstock G.M."/>
            <person name="Brown S.J."/>
            <person name="Denell R."/>
            <person name="Beeman R.W."/>
            <person name="Gibbs R."/>
            <person name="Beeman R.W."/>
            <person name="Brown S.J."/>
            <person name="Bucher G."/>
            <person name="Friedrich M."/>
            <person name="Grimmelikhuijzen C.J."/>
            <person name="Klingler M."/>
            <person name="Lorenzen M."/>
            <person name="Richards S."/>
            <person name="Roth S."/>
            <person name="Schroder R."/>
            <person name="Tautz D."/>
            <person name="Zdobnov E.M."/>
            <person name="Muzny D."/>
            <person name="Gibbs R.A."/>
            <person name="Weinstock G.M."/>
            <person name="Attaway T."/>
            <person name="Bell S."/>
            <person name="Buhay C.J."/>
            <person name="Chandrabose M.N."/>
            <person name="Chavez D."/>
            <person name="Clerk-Blankenburg K.P."/>
            <person name="Cree A."/>
            <person name="Dao M."/>
            <person name="Davis C."/>
            <person name="Chacko J."/>
            <person name="Dinh H."/>
            <person name="Dugan-Rocha S."/>
            <person name="Fowler G."/>
            <person name="Garner T.T."/>
            <person name="Garnes J."/>
            <person name="Gnirke A."/>
            <person name="Hawes A."/>
            <person name="Hernandez J."/>
            <person name="Hines S."/>
            <person name="Holder M."/>
            <person name="Hume J."/>
            <person name="Jhangiani S.N."/>
            <person name="Joshi V."/>
            <person name="Khan Z.M."/>
            <person name="Jackson L."/>
            <person name="Kovar C."/>
            <person name="Kowis A."/>
            <person name="Lee S."/>
            <person name="Lewis L.R."/>
            <person name="Margolis J."/>
            <person name="Morgan M."/>
            <person name="Nazareth L.V."/>
            <person name="Nguyen N."/>
            <person name="Okwuonu G."/>
            <person name="Parker D."/>
            <person name="Richards S."/>
            <person name="Ruiz S.J."/>
            <person name="Santibanez J."/>
            <person name="Savard J."/>
            <person name="Scherer S.E."/>
            <person name="Schneider B."/>
            <person name="Sodergren E."/>
            <person name="Tautz D."/>
            <person name="Vattahil S."/>
            <person name="Villasana D."/>
            <person name="White C.S."/>
            <person name="Wright R."/>
            <person name="Park Y."/>
            <person name="Beeman R.W."/>
            <person name="Lord J."/>
            <person name="Oppert B."/>
            <person name="Lorenzen M."/>
            <person name="Brown S."/>
            <person name="Wang L."/>
            <person name="Savard J."/>
            <person name="Tautz D."/>
            <person name="Richards S."/>
            <person name="Weinstock G."/>
            <person name="Gibbs R.A."/>
            <person name="Liu Y."/>
            <person name="Worley K."/>
            <person name="Weinstock G."/>
            <person name="Elsik C.G."/>
            <person name="Reese J.T."/>
            <person name="Elhaik E."/>
            <person name="Landan G."/>
            <person name="Graur D."/>
            <person name="Arensburger P."/>
            <person name="Atkinson P."/>
            <person name="Beeman R.W."/>
            <person name="Beidler J."/>
            <person name="Brown S.J."/>
            <person name="Demuth J.P."/>
            <person name="Drury D.W."/>
            <person name="Du Y.Z."/>
            <person name="Fujiwara H."/>
            <person name="Lorenzen M."/>
            <person name="Maselli V."/>
            <person name="Osanai M."/>
            <person name="Park Y."/>
            <person name="Robertson H.M."/>
            <person name="Tu Z."/>
            <person name="Wang J.J."/>
            <person name="Wang S."/>
            <person name="Richards S."/>
            <person name="Song H."/>
            <person name="Zhang L."/>
            <person name="Sodergren E."/>
            <person name="Werner D."/>
            <person name="Stanke M."/>
            <person name="Morgenstern B."/>
            <person name="Solovyev V."/>
            <person name="Kosarev P."/>
            <person name="Brown G."/>
            <person name="Chen H.C."/>
            <person name="Ermolaeva O."/>
            <person name="Hlavina W."/>
            <person name="Kapustin Y."/>
            <person name="Kiryutin B."/>
            <person name="Kitts P."/>
            <person name="Maglott D."/>
            <person name="Pruitt K."/>
            <person name="Sapojnikov V."/>
            <person name="Souvorov A."/>
            <person name="Mackey A.J."/>
            <person name="Waterhouse R.M."/>
            <person name="Wyder S."/>
            <person name="Zdobnov E.M."/>
            <person name="Zdobnov E.M."/>
            <person name="Wyder S."/>
            <person name="Kriventseva E.V."/>
            <person name="Kadowaki T."/>
            <person name="Bork P."/>
            <person name="Aranda M."/>
            <person name="Bao R."/>
            <person name="Beermann A."/>
            <person name="Berns N."/>
            <person name="Bolognesi R."/>
            <person name="Bonneton F."/>
            <person name="Bopp D."/>
            <person name="Brown S.J."/>
            <person name="Bucher G."/>
            <person name="Butts T."/>
            <person name="Chaumot A."/>
            <person name="Denell R.E."/>
            <person name="Ferrier D.E."/>
            <person name="Friedrich M."/>
            <person name="Gordon C.M."/>
            <person name="Jindra M."/>
            <person name="Klingler M."/>
            <person name="Lan Q."/>
            <person name="Lattorff H.M."/>
            <person name="Laudet V."/>
            <person name="von Levetsow C."/>
            <person name="Liu Z."/>
            <person name="Lutz R."/>
            <person name="Lynch J.A."/>
            <person name="da Fonseca R.N."/>
            <person name="Posnien N."/>
            <person name="Reuter R."/>
            <person name="Roth S."/>
            <person name="Savard J."/>
            <person name="Schinko J.B."/>
            <person name="Schmitt C."/>
            <person name="Schoppmeier M."/>
            <person name="Schroder R."/>
            <person name="Shippy T.D."/>
            <person name="Simonnet F."/>
            <person name="Marques-Souza H."/>
            <person name="Tautz D."/>
            <person name="Tomoyasu Y."/>
            <person name="Trauner J."/>
            <person name="Van der Zee M."/>
            <person name="Vervoort M."/>
            <person name="Wittkopp N."/>
            <person name="Wimmer E.A."/>
            <person name="Yang X."/>
            <person name="Jones A.K."/>
            <person name="Sattelle D.B."/>
            <person name="Ebert P.R."/>
            <person name="Nelson D."/>
            <person name="Scott J.G."/>
            <person name="Beeman R.W."/>
            <person name="Muthukrishnan S."/>
            <person name="Kramer K.J."/>
            <person name="Arakane Y."/>
            <person name="Beeman R.W."/>
            <person name="Zhu Q."/>
            <person name="Hogenkamp D."/>
            <person name="Dixit R."/>
            <person name="Oppert B."/>
            <person name="Jiang H."/>
            <person name="Zou Z."/>
            <person name="Marshall J."/>
            <person name="Elpidina E."/>
            <person name="Vinokurov K."/>
            <person name="Oppert C."/>
            <person name="Zou Z."/>
            <person name="Evans J."/>
            <person name="Lu Z."/>
            <person name="Zhao P."/>
            <person name="Sumathipala N."/>
            <person name="Altincicek B."/>
            <person name="Vilcinskas A."/>
            <person name="Williams M."/>
            <person name="Hultmark D."/>
            <person name="Hetru C."/>
            <person name="Jiang H."/>
            <person name="Grimmelikhuijzen C.J."/>
            <person name="Hauser F."/>
            <person name="Cazzamali G."/>
            <person name="Williamson M."/>
            <person name="Park Y."/>
            <person name="Li B."/>
            <person name="Tanaka Y."/>
            <person name="Predel R."/>
            <person name="Neupert S."/>
            <person name="Schachtner J."/>
            <person name="Verleyen P."/>
            <person name="Raible F."/>
            <person name="Bork P."/>
            <person name="Friedrich M."/>
            <person name="Walden K.K."/>
            <person name="Robertson H.M."/>
            <person name="Angeli S."/>
            <person name="Foret S."/>
            <person name="Bucher G."/>
            <person name="Schuetz S."/>
            <person name="Maleszka R."/>
            <person name="Wimmer E.A."/>
            <person name="Beeman R.W."/>
            <person name="Lorenzen M."/>
            <person name="Tomoyasu Y."/>
            <person name="Miller S.C."/>
            <person name="Grossmann D."/>
            <person name="Bucher G."/>
        </authorList>
    </citation>
    <scope>NUCLEOTIDE SEQUENCE [LARGE SCALE GENOMIC DNA]</scope>
    <source>
        <strain evidence="7 8">Georgia GA2</strain>
    </source>
</reference>